<name>A0ACA9RY34_9GLOM</name>
<dbReference type="Proteomes" id="UP000789920">
    <property type="component" value="Unassembled WGS sequence"/>
</dbReference>
<comment type="caution">
    <text evidence="1">The sequence shown here is derived from an EMBL/GenBank/DDBJ whole genome shotgun (WGS) entry which is preliminary data.</text>
</comment>
<keyword evidence="2" id="KW-1185">Reference proteome</keyword>
<protein>
    <submittedName>
        <fullName evidence="1">14418_t:CDS:1</fullName>
    </submittedName>
</protein>
<reference evidence="1" key="1">
    <citation type="submission" date="2021-06" db="EMBL/GenBank/DDBJ databases">
        <authorList>
            <person name="Kallberg Y."/>
            <person name="Tangrot J."/>
            <person name="Rosling A."/>
        </authorList>
    </citation>
    <scope>NUCLEOTIDE SEQUENCE</scope>
    <source>
        <strain evidence="1">MA461A</strain>
    </source>
</reference>
<dbReference type="EMBL" id="CAJVQC010077264">
    <property type="protein sequence ID" value="CAG8815405.1"/>
    <property type="molecule type" value="Genomic_DNA"/>
</dbReference>
<gene>
    <name evidence="1" type="ORF">RPERSI_LOCUS24213</name>
</gene>
<accession>A0ACA9RY34</accession>
<proteinExistence type="predicted"/>
<evidence type="ECO:0000313" key="1">
    <source>
        <dbReference type="EMBL" id="CAG8815405.1"/>
    </source>
</evidence>
<feature type="non-terminal residue" evidence="1">
    <location>
        <position position="1"/>
    </location>
</feature>
<organism evidence="1 2">
    <name type="scientific">Racocetra persica</name>
    <dbReference type="NCBI Taxonomy" id="160502"/>
    <lineage>
        <taxon>Eukaryota</taxon>
        <taxon>Fungi</taxon>
        <taxon>Fungi incertae sedis</taxon>
        <taxon>Mucoromycota</taxon>
        <taxon>Glomeromycotina</taxon>
        <taxon>Glomeromycetes</taxon>
        <taxon>Diversisporales</taxon>
        <taxon>Gigasporaceae</taxon>
        <taxon>Racocetra</taxon>
    </lineage>
</organism>
<evidence type="ECO:0000313" key="2">
    <source>
        <dbReference type="Proteomes" id="UP000789920"/>
    </source>
</evidence>
<sequence>SSSYEFGDLQKAKSTQSKFRNGDATTMHQTQISELQSELIRVHGHYRHLKGLHDKMYQELVTDFISKKRAEEN</sequence>